<dbReference type="PANTHER" id="PTHR43103:SF6">
    <property type="entry name" value="PUTATIVE-RELATED"/>
    <property type="match status" value="1"/>
</dbReference>
<dbReference type="RefSeq" id="WP_105957639.1">
    <property type="nucleotide sequence ID" value="NZ_PVNS01000001.1"/>
</dbReference>
<dbReference type="InterPro" id="IPR036291">
    <property type="entry name" value="NAD(P)-bd_dom_sf"/>
</dbReference>
<keyword evidence="3" id="KW-1185">Reference proteome</keyword>
<feature type="domain" description="NAD-dependent epimerase/dehydratase" evidence="1">
    <location>
        <begin position="5"/>
        <end position="221"/>
    </location>
</feature>
<dbReference type="Proteomes" id="UP000243650">
    <property type="component" value="Unassembled WGS sequence"/>
</dbReference>
<dbReference type="PANTHER" id="PTHR43103">
    <property type="entry name" value="NUCLEOSIDE-DIPHOSPHATE-SUGAR EPIMERASE"/>
    <property type="match status" value="1"/>
</dbReference>
<dbReference type="AlphaFoldDB" id="A0A2P6MLT9"/>
<evidence type="ECO:0000313" key="2">
    <source>
        <dbReference type="EMBL" id="PRO67255.1"/>
    </source>
</evidence>
<dbReference type="OrthoDB" id="9801056at2"/>
<evidence type="ECO:0000259" key="1">
    <source>
        <dbReference type="Pfam" id="PF01370"/>
    </source>
</evidence>
<reference evidence="2 3" key="1">
    <citation type="submission" date="2018-03" db="EMBL/GenBank/DDBJ databases">
        <title>Bacillus urumqiensis sp. nov., a moderately haloalkaliphilic bacterium isolated from a salt lake.</title>
        <authorList>
            <person name="Zhao B."/>
            <person name="Liao Z."/>
        </authorList>
    </citation>
    <scope>NUCLEOTIDE SEQUENCE [LARGE SCALE GENOMIC DNA]</scope>
    <source>
        <strain evidence="2 3">BZ-SZ-XJ18</strain>
    </source>
</reference>
<gene>
    <name evidence="2" type="ORF">C6I21_01450</name>
</gene>
<accession>A0A2P6MLT9</accession>
<dbReference type="SUPFAM" id="SSF51735">
    <property type="entry name" value="NAD(P)-binding Rossmann-fold domains"/>
    <property type="match status" value="1"/>
</dbReference>
<name>A0A2P6MLT9_ALKUR</name>
<organism evidence="2 3">
    <name type="scientific">Alkalicoccus urumqiensis</name>
    <name type="common">Bacillus urumqiensis</name>
    <dbReference type="NCBI Taxonomy" id="1548213"/>
    <lineage>
        <taxon>Bacteria</taxon>
        <taxon>Bacillati</taxon>
        <taxon>Bacillota</taxon>
        <taxon>Bacilli</taxon>
        <taxon>Bacillales</taxon>
        <taxon>Bacillaceae</taxon>
        <taxon>Alkalicoccus</taxon>
    </lineage>
</organism>
<dbReference type="InterPro" id="IPR001509">
    <property type="entry name" value="Epimerase_deHydtase"/>
</dbReference>
<dbReference type="Pfam" id="PF01370">
    <property type="entry name" value="Epimerase"/>
    <property type="match status" value="1"/>
</dbReference>
<dbReference type="Gene3D" id="3.40.50.720">
    <property type="entry name" value="NAD(P)-binding Rossmann-like Domain"/>
    <property type="match status" value="1"/>
</dbReference>
<evidence type="ECO:0000313" key="3">
    <source>
        <dbReference type="Proteomes" id="UP000243650"/>
    </source>
</evidence>
<dbReference type="EMBL" id="PVNS01000001">
    <property type="protein sequence ID" value="PRO67255.1"/>
    <property type="molecule type" value="Genomic_DNA"/>
</dbReference>
<comment type="caution">
    <text evidence="2">The sequence shown here is derived from an EMBL/GenBank/DDBJ whole genome shotgun (WGS) entry which is preliminary data.</text>
</comment>
<sequence>MVKTIAVTGGSGHLGKWVVSELKDKGIGVVNLDQKKNPECRTVITDLTDLGQVYGALEGVDAVIHLGAIPVAYSHPDDVTFQNNVMSTYNVLQACAGLGIKKTVIASSESSYGIVFAKKRLLPDYVPVDEAHPQRPEDAYGLSKVVNEETADMFYRRAGVQTVSLRLGNVIAPDQYKNFPSFIHDAKERERILWSYIDVRDIADACLKAVEKDGLGHTVLNLAADDSSMDIPSRELMKERFPEVADNDIHVDDYETMLSNKKAKEVLGWKPVHQWRQYVSID</sequence>
<proteinExistence type="predicted"/>
<protein>
    <submittedName>
        <fullName evidence="2">Nucleoside-diphosphate-sugar epimerase</fullName>
    </submittedName>
</protein>